<evidence type="ECO:0000313" key="5">
    <source>
        <dbReference type="Proteomes" id="UP001597273"/>
    </source>
</evidence>
<dbReference type="InterPro" id="IPR036660">
    <property type="entry name" value="Fe-S_hydroAse_TtdB_cat_sf"/>
</dbReference>
<evidence type="ECO:0000256" key="2">
    <source>
        <dbReference type="ARBA" id="ARBA00023239"/>
    </source>
</evidence>
<dbReference type="Gene3D" id="3.20.130.10">
    <property type="entry name" value="Fe-S hydro-lyase, tartrate dehydratase beta-type, catalytic domain"/>
    <property type="match status" value="1"/>
</dbReference>
<evidence type="ECO:0000259" key="3">
    <source>
        <dbReference type="Pfam" id="PF05683"/>
    </source>
</evidence>
<reference evidence="5" key="1">
    <citation type="journal article" date="2019" name="Int. J. Syst. Evol. Microbiol.">
        <title>The Global Catalogue of Microorganisms (GCM) 10K type strain sequencing project: providing services to taxonomists for standard genome sequencing and annotation.</title>
        <authorList>
            <consortium name="The Broad Institute Genomics Platform"/>
            <consortium name="The Broad Institute Genome Sequencing Center for Infectious Disease"/>
            <person name="Wu L."/>
            <person name="Ma J."/>
        </authorList>
    </citation>
    <scope>NUCLEOTIDE SEQUENCE [LARGE SCALE GENOMIC DNA]</scope>
    <source>
        <strain evidence="5">CGMCC 1.15475</strain>
    </source>
</reference>
<organism evidence="4 5">
    <name type="scientific">Planococcus chinensis</name>
    <dbReference type="NCBI Taxonomy" id="272917"/>
    <lineage>
        <taxon>Bacteria</taxon>
        <taxon>Bacillati</taxon>
        <taxon>Bacillota</taxon>
        <taxon>Bacilli</taxon>
        <taxon>Bacillales</taxon>
        <taxon>Caryophanaceae</taxon>
        <taxon>Planococcus</taxon>
    </lineage>
</organism>
<comment type="similarity">
    <text evidence="1">Belongs to the class-I fumarase family.</text>
</comment>
<sequence length="183" mass="19995">MQKKITLPLTEEAILSLKAGDRVLLSGTVYTARDAAHKRMTEQEKEGIPFPVDVNGQVIYYTGPTPAKPGEVIGSAGPTTSGRMDLYTPRLLEKGLKGMIGKGYRNEEVKQAIQKHKAVYFGAVGGAAALISRSIKSVEVIAYEDLGTEAIRKLEIEDFPVFVINDAYGGDIYQEGIEKFRES</sequence>
<dbReference type="EMBL" id="JBHUFW010000002">
    <property type="protein sequence ID" value="MFD1861715.1"/>
    <property type="molecule type" value="Genomic_DNA"/>
</dbReference>
<comment type="caution">
    <text evidence="4">The sequence shown here is derived from an EMBL/GenBank/DDBJ whole genome shotgun (WGS) entry which is preliminary data.</text>
</comment>
<dbReference type="Pfam" id="PF05683">
    <property type="entry name" value="Fumerase_C"/>
    <property type="match status" value="1"/>
</dbReference>
<evidence type="ECO:0000256" key="1">
    <source>
        <dbReference type="ARBA" id="ARBA00008876"/>
    </source>
</evidence>
<keyword evidence="2" id="KW-0456">Lyase</keyword>
<dbReference type="InterPro" id="IPR004647">
    <property type="entry name" value="Fe-S_hydro-lyase_TtdB-typ_cat"/>
</dbReference>
<evidence type="ECO:0000313" key="4">
    <source>
        <dbReference type="EMBL" id="MFD1861715.1"/>
    </source>
</evidence>
<dbReference type="NCBIfam" id="TIGR00723">
    <property type="entry name" value="ttdB_fumA_fumB"/>
    <property type="match status" value="1"/>
</dbReference>
<dbReference type="PANTHER" id="PTHR43351">
    <property type="entry name" value="L(+)-TARTRATE DEHYDRATASE SUBUNIT BETA"/>
    <property type="match status" value="1"/>
</dbReference>
<dbReference type="SUPFAM" id="SSF117457">
    <property type="entry name" value="FumA C-terminal domain-like"/>
    <property type="match status" value="1"/>
</dbReference>
<dbReference type="NCBIfam" id="NF005310">
    <property type="entry name" value="PRK06842.1"/>
    <property type="match status" value="1"/>
</dbReference>
<dbReference type="Proteomes" id="UP001597273">
    <property type="component" value="Unassembled WGS sequence"/>
</dbReference>
<protein>
    <submittedName>
        <fullName evidence="4">Fe-S-containing hydro-lyase</fullName>
    </submittedName>
</protein>
<keyword evidence="5" id="KW-1185">Reference proteome</keyword>
<name>A0ABW4QDW4_9BACL</name>
<gene>
    <name evidence="4" type="ORF">ACFSDB_02185</name>
</gene>
<dbReference type="RefSeq" id="WP_204891256.1">
    <property type="nucleotide sequence ID" value="NZ_JBHUFW010000002.1"/>
</dbReference>
<dbReference type="PANTHER" id="PTHR43351:SF2">
    <property type="entry name" value="L(+)-TARTRATE DEHYDRATASE SUBUNIT BETA-RELATED"/>
    <property type="match status" value="1"/>
</dbReference>
<accession>A0ABW4QDW4</accession>
<proteinExistence type="inferred from homology"/>
<feature type="domain" description="Fe-S hydro-lyase tartrate dehydratase beta-type catalytic" evidence="3">
    <location>
        <begin position="5"/>
        <end position="175"/>
    </location>
</feature>